<comment type="caution">
    <text evidence="2">The sequence shown here is derived from an EMBL/GenBank/DDBJ whole genome shotgun (WGS) entry which is preliminary data.</text>
</comment>
<feature type="compositionally biased region" description="Basic and acidic residues" evidence="1">
    <location>
        <begin position="31"/>
        <end position="53"/>
    </location>
</feature>
<dbReference type="EMBL" id="JANUAU010000004">
    <property type="protein sequence ID" value="MCS3677526.1"/>
    <property type="molecule type" value="Genomic_DNA"/>
</dbReference>
<name>A0A9X2Q6B8_9BACT</name>
<proteinExistence type="predicted"/>
<dbReference type="RefSeq" id="WP_259220290.1">
    <property type="nucleotide sequence ID" value="NZ_JANUAV010000004.1"/>
</dbReference>
<protein>
    <submittedName>
        <fullName evidence="2">Uncharacterized protein</fullName>
    </submittedName>
</protein>
<evidence type="ECO:0000313" key="3">
    <source>
        <dbReference type="Proteomes" id="UP001155027"/>
    </source>
</evidence>
<sequence length="53" mass="6234">MKEQNFVNGADLASRFRRNDAHLNVSPPPLRKYDPVKKAPRIRKTEQKQLKVF</sequence>
<evidence type="ECO:0000256" key="1">
    <source>
        <dbReference type="SAM" id="MobiDB-lite"/>
    </source>
</evidence>
<reference evidence="2" key="1">
    <citation type="submission" date="2022-08" db="EMBL/GenBank/DDBJ databases">
        <title>Genomic Encyclopedia of Type Strains, Phase V (KMG-V): Genome sequencing to study the core and pangenomes of soil and plant-associated prokaryotes.</title>
        <authorList>
            <person name="Whitman W."/>
        </authorList>
    </citation>
    <scope>NUCLEOTIDE SEQUENCE</scope>
    <source>
        <strain evidence="2">0</strain>
    </source>
</reference>
<evidence type="ECO:0000313" key="2">
    <source>
        <dbReference type="EMBL" id="MCS3677526.1"/>
    </source>
</evidence>
<accession>A0A9X2Q6B8</accession>
<dbReference type="Proteomes" id="UP001155027">
    <property type="component" value="Unassembled WGS sequence"/>
</dbReference>
<dbReference type="AlphaFoldDB" id="A0A9X2Q6B8"/>
<gene>
    <name evidence="2" type="ORF">GGP71_001449</name>
</gene>
<organism evidence="2 3">
    <name type="scientific">Salinibacter ruber</name>
    <dbReference type="NCBI Taxonomy" id="146919"/>
    <lineage>
        <taxon>Bacteria</taxon>
        <taxon>Pseudomonadati</taxon>
        <taxon>Rhodothermota</taxon>
        <taxon>Rhodothermia</taxon>
        <taxon>Rhodothermales</taxon>
        <taxon>Salinibacteraceae</taxon>
        <taxon>Salinibacter</taxon>
    </lineage>
</organism>
<feature type="region of interest" description="Disordered" evidence="1">
    <location>
        <begin position="17"/>
        <end position="53"/>
    </location>
</feature>